<dbReference type="AlphaFoldDB" id="A0A452RXJ2"/>
<reference evidence="9" key="3">
    <citation type="submission" date="2025-09" db="UniProtKB">
        <authorList>
            <consortium name="Ensembl"/>
        </authorList>
    </citation>
    <scope>IDENTIFICATION</scope>
</reference>
<evidence type="ECO:0000313" key="9">
    <source>
        <dbReference type="Ensembl" id="ENSUAMP00000024226.1"/>
    </source>
</evidence>
<evidence type="ECO:0000256" key="4">
    <source>
        <dbReference type="ARBA" id="ARBA00023136"/>
    </source>
</evidence>
<reference evidence="10" key="1">
    <citation type="submission" date="2016-06" db="EMBL/GenBank/DDBJ databases">
        <title>De novo assembly and RNA-Seq shows season-dependent expression and editing in black bear kidneys.</title>
        <authorList>
            <person name="Korstanje R."/>
            <person name="Srivastava A."/>
            <person name="Sarsani V.K."/>
            <person name="Sheehan S.M."/>
            <person name="Seger R.L."/>
            <person name="Barter M.E."/>
            <person name="Lindqvist C."/>
            <person name="Brody L.C."/>
            <person name="Mullikin J.C."/>
        </authorList>
    </citation>
    <scope>NUCLEOTIDE SEQUENCE [LARGE SCALE GENOMIC DNA]</scope>
</reference>
<organism evidence="9 10">
    <name type="scientific">Ursus americanus</name>
    <name type="common">American black bear</name>
    <name type="synonym">Euarctos americanus</name>
    <dbReference type="NCBI Taxonomy" id="9643"/>
    <lineage>
        <taxon>Eukaryota</taxon>
        <taxon>Metazoa</taxon>
        <taxon>Chordata</taxon>
        <taxon>Craniata</taxon>
        <taxon>Vertebrata</taxon>
        <taxon>Euteleostomi</taxon>
        <taxon>Mammalia</taxon>
        <taxon>Eutheria</taxon>
        <taxon>Laurasiatheria</taxon>
        <taxon>Carnivora</taxon>
        <taxon>Caniformia</taxon>
        <taxon>Ursidae</taxon>
        <taxon>Ursus</taxon>
    </lineage>
</organism>
<dbReference type="GeneTree" id="ENSGT00940000163203"/>
<feature type="domain" description="MARVEL" evidence="8">
    <location>
        <begin position="45"/>
        <end position="164"/>
    </location>
</feature>
<comment type="subcellular location">
    <subcellularLocation>
        <location evidence="1">Membrane</location>
        <topology evidence="1">Multi-pass membrane protein</topology>
    </subcellularLocation>
</comment>
<dbReference type="PANTHER" id="PTHR22776:SF43">
    <property type="entry name" value="CKLF-LIKE MARVEL TRANSMEMBRANE DOMAIN-CONTAINING PROTEIN 1"/>
    <property type="match status" value="1"/>
</dbReference>
<dbReference type="PANTHER" id="PTHR22776">
    <property type="entry name" value="MARVEL-CONTAINING POTENTIAL LIPID RAFT-ASSOCIATED PROTEIN"/>
    <property type="match status" value="1"/>
</dbReference>
<protein>
    <recommendedName>
        <fullName evidence="8">MARVEL domain-containing protein</fullName>
    </recommendedName>
</protein>
<keyword evidence="2 5" id="KW-0812">Transmembrane</keyword>
<dbReference type="InterPro" id="IPR008253">
    <property type="entry name" value="Marvel"/>
</dbReference>
<evidence type="ECO:0000256" key="7">
    <source>
        <dbReference type="SAM" id="Phobius"/>
    </source>
</evidence>
<feature type="transmembrane region" description="Helical" evidence="7">
    <location>
        <begin position="53"/>
        <end position="69"/>
    </location>
</feature>
<reference evidence="9" key="2">
    <citation type="submission" date="2025-08" db="UniProtKB">
        <authorList>
            <consortium name="Ensembl"/>
        </authorList>
    </citation>
    <scope>IDENTIFICATION</scope>
</reference>
<keyword evidence="4 5" id="KW-0472">Membrane</keyword>
<feature type="compositionally biased region" description="Low complexity" evidence="6">
    <location>
        <begin position="14"/>
        <end position="49"/>
    </location>
</feature>
<proteinExistence type="predicted"/>
<feature type="transmembrane region" description="Helical" evidence="7">
    <location>
        <begin position="108"/>
        <end position="130"/>
    </location>
</feature>
<feature type="transmembrane region" description="Helical" evidence="7">
    <location>
        <begin position="136"/>
        <end position="159"/>
    </location>
</feature>
<accession>A0A452RXJ2</accession>
<name>A0A452RXJ2_URSAM</name>
<evidence type="ECO:0000256" key="3">
    <source>
        <dbReference type="ARBA" id="ARBA00022989"/>
    </source>
</evidence>
<evidence type="ECO:0000313" key="10">
    <source>
        <dbReference type="Proteomes" id="UP000291022"/>
    </source>
</evidence>
<keyword evidence="10" id="KW-1185">Reference proteome</keyword>
<evidence type="ECO:0000256" key="2">
    <source>
        <dbReference type="ARBA" id="ARBA00022692"/>
    </source>
</evidence>
<dbReference type="STRING" id="9643.ENSUAMP00000024226"/>
<feature type="region of interest" description="Disordered" evidence="6">
    <location>
        <begin position="1"/>
        <end position="49"/>
    </location>
</feature>
<feature type="compositionally biased region" description="Polar residues" evidence="6">
    <location>
        <begin position="1"/>
        <end position="13"/>
    </location>
</feature>
<sequence>MDAKTTRTPAGSLQQQPRSARSGSAAAAPGTPVRSAPARPGVPPSRSAPARPGAAAGLIIGALVCFIIAKAHEPYIAITVLEIFIVLFFILIYMLTLHHLLVNLDWSLLDLVNSFITAVFLLIVAILAMQEMERRHLFYVGGTQCLTAAIVCILDAVMVTKKMRDKMRRILGLDFESSSSLLLEPKKSPWPARPAPLLRSSRCDGAARSQVRRRAGERQALAGPGGWLSGISERVGRWAAGSLRGQACPGTAGEIGQAVRS</sequence>
<evidence type="ECO:0000259" key="8">
    <source>
        <dbReference type="PROSITE" id="PS51225"/>
    </source>
</evidence>
<evidence type="ECO:0000256" key="5">
    <source>
        <dbReference type="PROSITE-ProRule" id="PRU00581"/>
    </source>
</evidence>
<dbReference type="GO" id="GO:0016020">
    <property type="term" value="C:membrane"/>
    <property type="evidence" value="ECO:0007669"/>
    <property type="project" value="UniProtKB-SubCell"/>
</dbReference>
<evidence type="ECO:0000256" key="1">
    <source>
        <dbReference type="ARBA" id="ARBA00004141"/>
    </source>
</evidence>
<feature type="transmembrane region" description="Helical" evidence="7">
    <location>
        <begin position="75"/>
        <end position="96"/>
    </location>
</feature>
<dbReference type="InterPro" id="IPR050578">
    <property type="entry name" value="MARVEL-CKLF_proteins"/>
</dbReference>
<dbReference type="PROSITE" id="PS51225">
    <property type="entry name" value="MARVEL"/>
    <property type="match status" value="1"/>
</dbReference>
<keyword evidence="3 7" id="KW-1133">Transmembrane helix</keyword>
<dbReference type="Ensembl" id="ENSUAMT00000027060.1">
    <property type="protein sequence ID" value="ENSUAMP00000024226.1"/>
    <property type="gene ID" value="ENSUAMG00000018946.1"/>
</dbReference>
<evidence type="ECO:0000256" key="6">
    <source>
        <dbReference type="SAM" id="MobiDB-lite"/>
    </source>
</evidence>
<dbReference type="Proteomes" id="UP000291022">
    <property type="component" value="Unassembled WGS sequence"/>
</dbReference>